<dbReference type="AlphaFoldDB" id="A0A0M3J0T5"/>
<accession>A0A0M3J0T5</accession>
<dbReference type="EMBL" id="UYRR01000935">
    <property type="protein sequence ID" value="VDK18330.1"/>
    <property type="molecule type" value="Genomic_DNA"/>
</dbReference>
<proteinExistence type="predicted"/>
<organism evidence="4">
    <name type="scientific">Anisakis simplex</name>
    <name type="common">Herring worm</name>
    <dbReference type="NCBI Taxonomy" id="6269"/>
    <lineage>
        <taxon>Eukaryota</taxon>
        <taxon>Metazoa</taxon>
        <taxon>Ecdysozoa</taxon>
        <taxon>Nematoda</taxon>
        <taxon>Chromadorea</taxon>
        <taxon>Rhabditida</taxon>
        <taxon>Spirurina</taxon>
        <taxon>Ascaridomorpha</taxon>
        <taxon>Ascaridoidea</taxon>
        <taxon>Anisakidae</taxon>
        <taxon>Anisakis</taxon>
        <taxon>Anisakis simplex complex</taxon>
    </lineage>
</organism>
<evidence type="ECO:0000313" key="3">
    <source>
        <dbReference type="Proteomes" id="UP000267096"/>
    </source>
</evidence>
<keyword evidence="3" id="KW-1185">Reference proteome</keyword>
<feature type="transmembrane region" description="Helical" evidence="1">
    <location>
        <begin position="73"/>
        <end position="89"/>
    </location>
</feature>
<dbReference type="WBParaSite" id="ASIM_0000112801-mRNA-1">
    <property type="protein sequence ID" value="ASIM_0000112801-mRNA-1"/>
    <property type="gene ID" value="ASIM_0000112801"/>
</dbReference>
<evidence type="ECO:0000313" key="2">
    <source>
        <dbReference type="EMBL" id="VDK18330.1"/>
    </source>
</evidence>
<protein>
    <submittedName>
        <fullName evidence="4">Microsomal signal peptidase 12 kDa subunit</fullName>
    </submittedName>
</protein>
<dbReference type="OrthoDB" id="411372at2759"/>
<gene>
    <name evidence="2" type="ORF">ASIM_LOCUS1018</name>
</gene>
<name>A0A0M3J0T5_ANISI</name>
<reference evidence="2 3" key="2">
    <citation type="submission" date="2018-11" db="EMBL/GenBank/DDBJ databases">
        <authorList>
            <consortium name="Pathogen Informatics"/>
        </authorList>
    </citation>
    <scope>NUCLEOTIDE SEQUENCE [LARGE SCALE GENOMIC DNA]</scope>
</reference>
<evidence type="ECO:0000313" key="4">
    <source>
        <dbReference type="WBParaSite" id="ASIM_0000112801-mRNA-1"/>
    </source>
</evidence>
<feature type="transmembrane region" description="Helical" evidence="1">
    <location>
        <begin position="49"/>
        <end position="67"/>
    </location>
</feature>
<evidence type="ECO:0000256" key="1">
    <source>
        <dbReference type="SAM" id="Phobius"/>
    </source>
</evidence>
<keyword evidence="1" id="KW-0472">Membrane</keyword>
<keyword evidence="1" id="KW-1133">Transmembrane helix</keyword>
<keyword evidence="1" id="KW-0812">Transmembrane</keyword>
<dbReference type="Proteomes" id="UP000267096">
    <property type="component" value="Unassembled WGS sequence"/>
</dbReference>
<reference evidence="4" key="1">
    <citation type="submission" date="2017-02" db="UniProtKB">
        <authorList>
            <consortium name="WormBaseParasite"/>
        </authorList>
    </citation>
    <scope>IDENTIFICATION</scope>
</reference>
<sequence>MNISNQKGKCVLNTICDFRQQLKCLLDTLGLYVDGVCCRFYGLILNFDGFKRGLLYIFFSIFCFLPSFNNGYTIAAGCFLVVTAALYLAKPLQMKKAPTYTIDPTVRISPNSASAQVADPTVYGS</sequence>